<name>A0A2P5I355_DIAHE</name>
<dbReference type="EMBL" id="MAVT02000317">
    <property type="protein sequence ID" value="POS76943.1"/>
    <property type="molecule type" value="Genomic_DNA"/>
</dbReference>
<feature type="compositionally biased region" description="Polar residues" evidence="1">
    <location>
        <begin position="311"/>
        <end position="320"/>
    </location>
</feature>
<feature type="region of interest" description="Disordered" evidence="1">
    <location>
        <begin position="307"/>
        <end position="330"/>
    </location>
</feature>
<feature type="compositionally biased region" description="Basic and acidic residues" evidence="1">
    <location>
        <begin position="268"/>
        <end position="282"/>
    </location>
</feature>
<feature type="region of interest" description="Disordered" evidence="1">
    <location>
        <begin position="255"/>
        <end position="291"/>
    </location>
</feature>
<keyword evidence="4" id="KW-1185">Reference proteome</keyword>
<dbReference type="InParanoid" id="A0A2P5I355"/>
<feature type="region of interest" description="Disordered" evidence="1">
    <location>
        <begin position="1"/>
        <end position="104"/>
    </location>
</feature>
<gene>
    <name evidence="3" type="ORF">DHEL01_v204668</name>
</gene>
<accession>A0A2P5I355</accession>
<sequence length="382" mass="41799">MATSTYGLPSSSQQSTSDLSEPPDFTEEEIESFTAAMAPRTRLRSQSQSKDDVTGIGQTETNGDSTPTQEQSAKGKSPIQNDEKDEAVAEITVATRSSSRRIPSKRAQVTFLEPETPATKRPKTSVKRWTPEYVTQSKLSPLVNKDLRALLLHPRAWDVLGDEDKKEILDLFPDTKHILNPNTPEARPNVMSLQNDDNFRHDTEEYVANLKAGMHDPGWLQDAWAAHEARAAGQFDEYLIRKLEVVWNTTIPDKMKPEHLRSVPPAESKGDAEIESQKERSSSADMPAEGVMEVSSEAQEDCIQVAAGAKDSTSSVTGNGSEVDDRDIKVTSDYGVQDVVMASDTDESAARVTEHVQRVSVANKLETAGEKPDNSSTAAGAD</sequence>
<proteinExistence type="predicted"/>
<dbReference type="Proteomes" id="UP000094444">
    <property type="component" value="Unassembled WGS sequence"/>
</dbReference>
<feature type="domain" description="ASX DEUBAD" evidence="2">
    <location>
        <begin position="123"/>
        <end position="248"/>
    </location>
</feature>
<evidence type="ECO:0000313" key="3">
    <source>
        <dbReference type="EMBL" id="POS76943.1"/>
    </source>
</evidence>
<protein>
    <recommendedName>
        <fullName evidence="2">ASX DEUBAD domain-containing protein</fullName>
    </recommendedName>
</protein>
<evidence type="ECO:0000256" key="1">
    <source>
        <dbReference type="SAM" id="MobiDB-lite"/>
    </source>
</evidence>
<feature type="region of interest" description="Disordered" evidence="1">
    <location>
        <begin position="361"/>
        <end position="382"/>
    </location>
</feature>
<comment type="caution">
    <text evidence="3">The sequence shown here is derived from an EMBL/GenBank/DDBJ whole genome shotgun (WGS) entry which is preliminary data.</text>
</comment>
<organism evidence="3 4">
    <name type="scientific">Diaporthe helianthi</name>
    <dbReference type="NCBI Taxonomy" id="158607"/>
    <lineage>
        <taxon>Eukaryota</taxon>
        <taxon>Fungi</taxon>
        <taxon>Dikarya</taxon>
        <taxon>Ascomycota</taxon>
        <taxon>Pezizomycotina</taxon>
        <taxon>Sordariomycetes</taxon>
        <taxon>Sordariomycetidae</taxon>
        <taxon>Diaporthales</taxon>
        <taxon>Diaporthaceae</taxon>
        <taxon>Diaporthe</taxon>
    </lineage>
</organism>
<dbReference type="AlphaFoldDB" id="A0A2P5I355"/>
<evidence type="ECO:0000259" key="2">
    <source>
        <dbReference type="Pfam" id="PF13919"/>
    </source>
</evidence>
<dbReference type="OrthoDB" id="2289918at2759"/>
<dbReference type="STRING" id="158607.A0A2P5I355"/>
<dbReference type="Pfam" id="PF13919">
    <property type="entry name" value="ASXH"/>
    <property type="match status" value="1"/>
</dbReference>
<feature type="compositionally biased region" description="Polar residues" evidence="1">
    <location>
        <begin position="56"/>
        <end position="80"/>
    </location>
</feature>
<dbReference type="InterPro" id="IPR028020">
    <property type="entry name" value="ASX_DEUBAD_dom"/>
</dbReference>
<reference evidence="3" key="1">
    <citation type="submission" date="2017-09" db="EMBL/GenBank/DDBJ databases">
        <title>Polyketide synthases of a Diaporthe helianthi virulent isolate.</title>
        <authorList>
            <person name="Baroncelli R."/>
        </authorList>
    </citation>
    <scope>NUCLEOTIDE SEQUENCE [LARGE SCALE GENOMIC DNA]</scope>
    <source>
        <strain evidence="3">7/96</strain>
    </source>
</reference>
<evidence type="ECO:0000313" key="4">
    <source>
        <dbReference type="Proteomes" id="UP000094444"/>
    </source>
</evidence>
<feature type="compositionally biased region" description="Low complexity" evidence="1">
    <location>
        <begin position="10"/>
        <end position="20"/>
    </location>
</feature>